<dbReference type="EMBL" id="LK391709">
    <property type="protein sequence ID" value="CDR97341.1"/>
    <property type="molecule type" value="Genomic_DNA"/>
</dbReference>
<protein>
    <submittedName>
        <fullName evidence="1">Uncharacterized protein</fullName>
    </submittedName>
</protein>
<dbReference type="Proteomes" id="UP000033188">
    <property type="component" value="Chromosome 3"/>
</dbReference>
<dbReference type="OrthoDB" id="366679at2759"/>
<dbReference type="RefSeq" id="XP_012769527.1">
    <property type="nucleotide sequence ID" value="XM_012914073.1"/>
</dbReference>
<name>A0A061D9J5_BABBI</name>
<gene>
    <name evidence="1" type="ORF">BBBOND_0312440</name>
</gene>
<sequence length="95" mass="10909">MSWAVQLPCSIISQSTVVPALKAKPQNTEPYPLSPCYMAKFHKRVDLRNCQHFMRSKASHRIDVKALLTKGRKMLSLYNDVDYFDKDPNGQLVIQ</sequence>
<reference evidence="2" key="1">
    <citation type="journal article" date="2014" name="Nucleic Acids Res.">
        <title>The evolutionary dynamics of variant antigen genes in Babesia reveal a history of genomic innovation underlying host-parasite interaction.</title>
        <authorList>
            <person name="Jackson A.P."/>
            <person name="Otto T.D."/>
            <person name="Darby A."/>
            <person name="Ramaprasad A."/>
            <person name="Xia D."/>
            <person name="Echaide I.E."/>
            <person name="Farber M."/>
            <person name="Gahlot S."/>
            <person name="Gamble J."/>
            <person name="Gupta D."/>
            <person name="Gupta Y."/>
            <person name="Jackson L."/>
            <person name="Malandrin L."/>
            <person name="Malas T.B."/>
            <person name="Moussa E."/>
            <person name="Nair M."/>
            <person name="Reid A.J."/>
            <person name="Sanders M."/>
            <person name="Sharma J."/>
            <person name="Tracey A."/>
            <person name="Quail M.A."/>
            <person name="Weir W."/>
            <person name="Wastling J.M."/>
            <person name="Hall N."/>
            <person name="Willadsen P."/>
            <person name="Lingelbach K."/>
            <person name="Shiels B."/>
            <person name="Tait A."/>
            <person name="Berriman M."/>
            <person name="Allred D.R."/>
            <person name="Pain A."/>
        </authorList>
    </citation>
    <scope>NUCLEOTIDE SEQUENCE [LARGE SCALE GENOMIC DNA]</scope>
    <source>
        <strain evidence="2">Bond</strain>
    </source>
</reference>
<dbReference type="GeneID" id="24565882"/>
<dbReference type="AlphaFoldDB" id="A0A061D9J5"/>
<evidence type="ECO:0000313" key="1">
    <source>
        <dbReference type="EMBL" id="CDR97341.1"/>
    </source>
</evidence>
<dbReference type="VEuPathDB" id="PiroplasmaDB:BBBOND_0312440"/>
<organism evidence="1 2">
    <name type="scientific">Babesia bigemina</name>
    <dbReference type="NCBI Taxonomy" id="5866"/>
    <lineage>
        <taxon>Eukaryota</taxon>
        <taxon>Sar</taxon>
        <taxon>Alveolata</taxon>
        <taxon>Apicomplexa</taxon>
        <taxon>Aconoidasida</taxon>
        <taxon>Piroplasmida</taxon>
        <taxon>Babesiidae</taxon>
        <taxon>Babesia</taxon>
    </lineage>
</organism>
<dbReference type="KEGG" id="bbig:BBBOND_0312440"/>
<proteinExistence type="predicted"/>
<evidence type="ECO:0000313" key="2">
    <source>
        <dbReference type="Proteomes" id="UP000033188"/>
    </source>
</evidence>
<accession>A0A061D9J5</accession>
<keyword evidence="2" id="KW-1185">Reference proteome</keyword>